<accession>A0ABT4GPG2</accession>
<evidence type="ECO:0000313" key="2">
    <source>
        <dbReference type="Proteomes" id="UP001527099"/>
    </source>
</evidence>
<feature type="non-terminal residue" evidence="1">
    <location>
        <position position="1"/>
    </location>
</feature>
<keyword evidence="2" id="KW-1185">Reference proteome</keyword>
<name>A0ABT4GPG2_9BACL</name>
<protein>
    <submittedName>
        <fullName evidence="1">Uncharacterized protein</fullName>
    </submittedName>
</protein>
<reference evidence="1 2" key="1">
    <citation type="submission" date="2022-05" db="EMBL/GenBank/DDBJ databases">
        <title>Genome Sequencing of Bee-Associated Microbes.</title>
        <authorList>
            <person name="Dunlap C."/>
        </authorList>
    </citation>
    <scope>NUCLEOTIDE SEQUENCE [LARGE SCALE GENOMIC DNA]</scope>
    <source>
        <strain evidence="1 2">NRRL B-14421</strain>
    </source>
</reference>
<proteinExistence type="predicted"/>
<dbReference type="EMBL" id="JAMDMX010000198">
    <property type="protein sequence ID" value="MCY9698117.1"/>
    <property type="molecule type" value="Genomic_DNA"/>
</dbReference>
<gene>
    <name evidence="1" type="ORF">M5X19_35545</name>
</gene>
<sequence length="80" mass="9633">PSGSLNRIYKIVYLMMLFQKEEKKIVIDGYLFNCFIDQTPENEMISFKIYPSIYPVLNNSLMKFIVQTSNYIHIDFLWRE</sequence>
<evidence type="ECO:0000313" key="1">
    <source>
        <dbReference type="EMBL" id="MCY9698117.1"/>
    </source>
</evidence>
<dbReference type="Proteomes" id="UP001527099">
    <property type="component" value="Unassembled WGS sequence"/>
</dbReference>
<organism evidence="1 2">
    <name type="scientific">Paenibacillus alginolyticus</name>
    <dbReference type="NCBI Taxonomy" id="59839"/>
    <lineage>
        <taxon>Bacteria</taxon>
        <taxon>Bacillati</taxon>
        <taxon>Bacillota</taxon>
        <taxon>Bacilli</taxon>
        <taxon>Bacillales</taxon>
        <taxon>Paenibacillaceae</taxon>
        <taxon>Paenibacillus</taxon>
    </lineage>
</organism>
<comment type="caution">
    <text evidence="1">The sequence shown here is derived from an EMBL/GenBank/DDBJ whole genome shotgun (WGS) entry which is preliminary data.</text>
</comment>
<dbReference type="RefSeq" id="WP_268618615.1">
    <property type="nucleotide sequence ID" value="NZ_JAMDMX010000198.1"/>
</dbReference>